<dbReference type="RefSeq" id="WP_253752553.1">
    <property type="nucleotide sequence ID" value="NZ_JAMZDZ010000001.1"/>
</dbReference>
<gene>
    <name evidence="1" type="ORF">ACFOZ4_19505</name>
</gene>
<dbReference type="Gene3D" id="3.30.70.1280">
    <property type="entry name" value="SP0830-like domains"/>
    <property type="match status" value="1"/>
</dbReference>
<protein>
    <submittedName>
        <fullName evidence="1">DUF1697 domain-containing protein</fullName>
    </submittedName>
</protein>
<dbReference type="PANTHER" id="PTHR36439">
    <property type="entry name" value="BLL4334 PROTEIN"/>
    <property type="match status" value="1"/>
</dbReference>
<comment type="caution">
    <text evidence="1">The sequence shown here is derived from an EMBL/GenBank/DDBJ whole genome shotgun (WGS) entry which is preliminary data.</text>
</comment>
<keyword evidence="2" id="KW-1185">Reference proteome</keyword>
<reference evidence="2" key="1">
    <citation type="journal article" date="2019" name="Int. J. Syst. Evol. Microbiol.">
        <title>The Global Catalogue of Microorganisms (GCM) 10K type strain sequencing project: providing services to taxonomists for standard genome sequencing and annotation.</title>
        <authorList>
            <consortium name="The Broad Institute Genomics Platform"/>
            <consortium name="The Broad Institute Genome Sequencing Center for Infectious Disease"/>
            <person name="Wu L."/>
            <person name="Ma J."/>
        </authorList>
    </citation>
    <scope>NUCLEOTIDE SEQUENCE [LARGE SCALE GENOMIC DNA]</scope>
    <source>
        <strain evidence="2">CGMCC 4.7289</strain>
    </source>
</reference>
<accession>A0ABV8LQS8</accession>
<dbReference type="Pfam" id="PF08002">
    <property type="entry name" value="DUF1697"/>
    <property type="match status" value="1"/>
</dbReference>
<organism evidence="1 2">
    <name type="scientific">Hamadaea flava</name>
    <dbReference type="NCBI Taxonomy" id="1742688"/>
    <lineage>
        <taxon>Bacteria</taxon>
        <taxon>Bacillati</taxon>
        <taxon>Actinomycetota</taxon>
        <taxon>Actinomycetes</taxon>
        <taxon>Micromonosporales</taxon>
        <taxon>Micromonosporaceae</taxon>
        <taxon>Hamadaea</taxon>
    </lineage>
</organism>
<dbReference type="PIRSF" id="PIRSF008502">
    <property type="entry name" value="UCP008502"/>
    <property type="match status" value="1"/>
</dbReference>
<dbReference type="PANTHER" id="PTHR36439:SF1">
    <property type="entry name" value="DUF1697 DOMAIN-CONTAINING PROTEIN"/>
    <property type="match status" value="1"/>
</dbReference>
<dbReference type="Proteomes" id="UP001595816">
    <property type="component" value="Unassembled WGS sequence"/>
</dbReference>
<proteinExistence type="predicted"/>
<dbReference type="SUPFAM" id="SSF160379">
    <property type="entry name" value="SP0830-like"/>
    <property type="match status" value="1"/>
</dbReference>
<dbReference type="EMBL" id="JBHSAY010000009">
    <property type="protein sequence ID" value="MFC4132801.1"/>
    <property type="molecule type" value="Genomic_DNA"/>
</dbReference>
<evidence type="ECO:0000313" key="2">
    <source>
        <dbReference type="Proteomes" id="UP001595816"/>
    </source>
</evidence>
<name>A0ABV8LQS8_9ACTN</name>
<dbReference type="InterPro" id="IPR012545">
    <property type="entry name" value="DUF1697"/>
</dbReference>
<evidence type="ECO:0000313" key="1">
    <source>
        <dbReference type="EMBL" id="MFC4132801.1"/>
    </source>
</evidence>
<sequence>MAKFGVLLRGINVGGSNKVSMADLRTLLDGLGFTNVKTLLQSGNAVFDAPKGTPAQLATQIEQALEDRYGRVIGCVVVTRADLDRIVAANPLAGIADKPSYQLVTFLNGEPDAKLFTADDTTAYAPEVVLAGDREIHSWHPNGQANTKLTPGWWKKRLPGLVATARNWNTVLKLRDLLD</sequence>